<gene>
    <name evidence="1" type="ORF">FKZ59_11645</name>
</gene>
<keyword evidence="2" id="KW-1185">Reference proteome</keyword>
<dbReference type="EMBL" id="VIGD01000016">
    <property type="protein sequence ID" value="TQE89776.1"/>
    <property type="molecule type" value="Genomic_DNA"/>
</dbReference>
<proteinExistence type="predicted"/>
<protein>
    <submittedName>
        <fullName evidence="1">2-hydroxyacyl-CoA dehydratase</fullName>
    </submittedName>
</protein>
<evidence type="ECO:0000313" key="2">
    <source>
        <dbReference type="Proteomes" id="UP000315753"/>
    </source>
</evidence>
<dbReference type="OrthoDB" id="2446869at2"/>
<comment type="caution">
    <text evidence="1">The sequence shown here is derived from an EMBL/GenBank/DDBJ whole genome shotgun (WGS) entry which is preliminary data.</text>
</comment>
<evidence type="ECO:0000313" key="1">
    <source>
        <dbReference type="EMBL" id="TQE89776.1"/>
    </source>
</evidence>
<dbReference type="AlphaFoldDB" id="A0A540UZ55"/>
<dbReference type="Proteomes" id="UP000315753">
    <property type="component" value="Unassembled WGS sequence"/>
</dbReference>
<dbReference type="RefSeq" id="WP_141602930.1">
    <property type="nucleotide sequence ID" value="NZ_JARMSB010000026.1"/>
</dbReference>
<reference evidence="1 2" key="1">
    <citation type="submission" date="2019-06" db="EMBL/GenBank/DDBJ databases">
        <title>Genome sequence of Ureibacillus terrenus.</title>
        <authorList>
            <person name="Maclea K.S."/>
            <person name="Simoes M."/>
        </authorList>
    </citation>
    <scope>NUCLEOTIDE SEQUENCE [LARGE SCALE GENOMIC DNA]</scope>
    <source>
        <strain evidence="1 2">ATCC BAA-384</strain>
    </source>
</reference>
<accession>A0A540UZ55</accession>
<name>A0A540UZ55_9BACL</name>
<organism evidence="1 2">
    <name type="scientific">Ureibacillus terrenus</name>
    <dbReference type="NCBI Taxonomy" id="118246"/>
    <lineage>
        <taxon>Bacteria</taxon>
        <taxon>Bacillati</taxon>
        <taxon>Bacillota</taxon>
        <taxon>Bacilli</taxon>
        <taxon>Bacillales</taxon>
        <taxon>Caryophanaceae</taxon>
        <taxon>Ureibacillus</taxon>
    </lineage>
</organism>
<sequence>MLKFDELLFQKTGGQIGKPFEQAIQQIGGFEENENIFGSIIPLQQILFNKTEAAKAVFQEIKQYWGKMDLFTQEMFRSSNIDLQNVQKTIDAFFSSPTGKKIVFEQALKKNVFDFPQFVEIVFGKKTNYAKSITKLNEIHVYKIGKKYFIHILYNQKLDFWHYLYAKKIFSVFMQAPLNTIQNPLDLMNQFKQIIQKYMTKSQLVATMNSFIRSIDYKNPRSHFIKELHLLNISLHFMGGKRHYKKLDKLIAEVFQTWEAGEWALTEKEQTLLSYILAMDGANQKNTDKTITHGKFLIQNDRLINHAVELLIDYGDILPNLKPEPEALVKRYDKNYLEQIFFIVIDALVKKEQFQDVLQLMKEYEIASCTNIYNFLNAKAFDRDLLLKIEAGIQRDIAYIVDHSHQHIMQSIDKWLRQYQQMESPFYPVARMTSQHVSNLLKALFATEQFELFEQLMGIYKKYLVLQDDFEDLRNFAAGFVQK</sequence>